<dbReference type="GO" id="GO:0003839">
    <property type="term" value="F:gamma-glutamylcyclotransferase activity"/>
    <property type="evidence" value="ECO:0007669"/>
    <property type="project" value="UniProtKB-EC"/>
</dbReference>
<dbReference type="Proteomes" id="UP000038010">
    <property type="component" value="Unassembled WGS sequence"/>
</dbReference>
<dbReference type="RefSeq" id="XP_018003698.1">
    <property type="nucleotide sequence ID" value="XM_018146852.1"/>
</dbReference>
<keyword evidence="2" id="KW-0456">Lyase</keyword>
<comment type="caution">
    <text evidence="6">The sequence shown here is derived from an EMBL/GenBank/DDBJ whole genome shotgun (WGS) entry which is preliminary data.</text>
</comment>
<dbReference type="EC" id="4.3.2.9" evidence="1"/>
<protein>
    <recommendedName>
        <fullName evidence="1">gamma-glutamylcyclotransferase</fullName>
        <ecNumber evidence="1">4.3.2.9</ecNumber>
    </recommendedName>
</protein>
<feature type="compositionally biased region" description="Basic and acidic residues" evidence="5">
    <location>
        <begin position="137"/>
        <end position="146"/>
    </location>
</feature>
<feature type="compositionally biased region" description="Basic and acidic residues" evidence="5">
    <location>
        <begin position="1"/>
        <end position="11"/>
    </location>
</feature>
<dbReference type="OrthoDB" id="2924818at2759"/>
<feature type="region of interest" description="Disordered" evidence="5">
    <location>
        <begin position="1"/>
        <end position="22"/>
    </location>
</feature>
<feature type="compositionally biased region" description="Low complexity" evidence="5">
    <location>
        <begin position="99"/>
        <end position="112"/>
    </location>
</feature>
<evidence type="ECO:0000256" key="3">
    <source>
        <dbReference type="PIRSR" id="PIRSR617939-1"/>
    </source>
</evidence>
<dbReference type="InterPro" id="IPR017939">
    <property type="entry name" value="G-Glutamylcylcotransferase"/>
</dbReference>
<dbReference type="PANTHER" id="PTHR12935">
    <property type="entry name" value="GAMMA-GLUTAMYLCYCLOTRANSFERASE"/>
    <property type="match status" value="1"/>
</dbReference>
<dbReference type="GeneID" id="28738732"/>
<dbReference type="SUPFAM" id="SSF110857">
    <property type="entry name" value="Gamma-glutamyl cyclotransferase-like"/>
    <property type="match status" value="1"/>
</dbReference>
<evidence type="ECO:0000256" key="5">
    <source>
        <dbReference type="SAM" id="MobiDB-lite"/>
    </source>
</evidence>
<feature type="compositionally biased region" description="Polar residues" evidence="5">
    <location>
        <begin position="88"/>
        <end position="98"/>
    </location>
</feature>
<keyword evidence="7" id="KW-1185">Reference proteome</keyword>
<dbReference type="CDD" id="cd06661">
    <property type="entry name" value="GGCT_like"/>
    <property type="match status" value="1"/>
</dbReference>
<name>A0A0N1H8X7_9EURO</name>
<proteinExistence type="predicted"/>
<gene>
    <name evidence="6" type="ORF">AB675_6552</name>
</gene>
<accession>A0A0N1H8X7</accession>
<feature type="region of interest" description="Disordered" evidence="5">
    <location>
        <begin position="137"/>
        <end position="201"/>
    </location>
</feature>
<evidence type="ECO:0000313" key="6">
    <source>
        <dbReference type="EMBL" id="KPI43735.1"/>
    </source>
</evidence>
<feature type="binding site" evidence="4">
    <location>
        <begin position="34"/>
        <end position="39"/>
    </location>
    <ligand>
        <name>substrate</name>
    </ligand>
</feature>
<dbReference type="Gene3D" id="3.10.490.10">
    <property type="entry name" value="Gamma-glutamyl cyclotransferase-like"/>
    <property type="match status" value="1"/>
</dbReference>
<dbReference type="VEuPathDB" id="FungiDB:AB675_6552"/>
<feature type="compositionally biased region" description="Polar residues" evidence="5">
    <location>
        <begin position="186"/>
        <end position="201"/>
    </location>
</feature>
<feature type="region of interest" description="Disordered" evidence="5">
    <location>
        <begin position="88"/>
        <end position="113"/>
    </location>
</feature>
<feature type="active site" description="Proton acceptor" evidence="3">
    <location>
        <position position="137"/>
    </location>
</feature>
<dbReference type="InterPro" id="IPR036568">
    <property type="entry name" value="GGCT-like_sf"/>
</dbReference>
<evidence type="ECO:0000313" key="7">
    <source>
        <dbReference type="Proteomes" id="UP000038010"/>
    </source>
</evidence>
<dbReference type="InterPro" id="IPR013024">
    <property type="entry name" value="GGCT-like"/>
</dbReference>
<dbReference type="STRING" id="1664694.A0A0N1H8X7"/>
<evidence type="ECO:0000256" key="1">
    <source>
        <dbReference type="ARBA" id="ARBA00012346"/>
    </source>
</evidence>
<evidence type="ECO:0000256" key="2">
    <source>
        <dbReference type="ARBA" id="ARBA00023239"/>
    </source>
</evidence>
<dbReference type="EMBL" id="LFJN01000004">
    <property type="protein sequence ID" value="KPI43735.1"/>
    <property type="molecule type" value="Genomic_DNA"/>
</dbReference>
<feature type="compositionally biased region" description="Low complexity" evidence="5">
    <location>
        <begin position="167"/>
        <end position="179"/>
    </location>
</feature>
<reference evidence="6 7" key="1">
    <citation type="submission" date="2015-06" db="EMBL/GenBank/DDBJ databases">
        <title>Draft genome of the ant-associated black yeast Phialophora attae CBS 131958.</title>
        <authorList>
            <person name="Moreno L.F."/>
            <person name="Stielow B.J."/>
            <person name="de Hoog S."/>
            <person name="Vicente V.A."/>
            <person name="Weiss V.A."/>
            <person name="de Vries M."/>
            <person name="Cruz L.M."/>
            <person name="Souza E.M."/>
        </authorList>
    </citation>
    <scope>NUCLEOTIDE SEQUENCE [LARGE SCALE GENOMIC DNA]</scope>
    <source>
        <strain evidence="6 7">CBS 131958</strain>
    </source>
</reference>
<sequence>MAGTNRRDRYSPSDSAYYAVGPKDMTSSPTGTFYFAYGSNLSTTQMGIRCHQDPQSSQPVAIARLDDYEWIICQRGYANVVALPPLQPQSNSSNTPSISPGSQTKTTSSTTSINKRTVHGLLYNLSPADEARLDLYEGHENGRNPHPEPNPDPTTATAIPFLQGKWTTTSTTSPSPSRNGSRRPKTSASNQFLRTWKPPQQ</sequence>
<organism evidence="6 7">
    <name type="scientific">Cyphellophora attinorum</name>
    <dbReference type="NCBI Taxonomy" id="1664694"/>
    <lineage>
        <taxon>Eukaryota</taxon>
        <taxon>Fungi</taxon>
        <taxon>Dikarya</taxon>
        <taxon>Ascomycota</taxon>
        <taxon>Pezizomycotina</taxon>
        <taxon>Eurotiomycetes</taxon>
        <taxon>Chaetothyriomycetidae</taxon>
        <taxon>Chaetothyriales</taxon>
        <taxon>Cyphellophoraceae</taxon>
        <taxon>Cyphellophora</taxon>
    </lineage>
</organism>
<dbReference type="AlphaFoldDB" id="A0A0N1H8X7"/>
<evidence type="ECO:0000256" key="4">
    <source>
        <dbReference type="PIRSR" id="PIRSR617939-2"/>
    </source>
</evidence>
<dbReference type="PANTHER" id="PTHR12935:SF0">
    <property type="entry name" value="GAMMA-GLUTAMYLCYCLOTRANSFERASE"/>
    <property type="match status" value="1"/>
</dbReference>